<feature type="compositionally biased region" description="Basic residues" evidence="3">
    <location>
        <begin position="281"/>
        <end position="292"/>
    </location>
</feature>
<dbReference type="STRING" id="747676.F4R717"/>
<dbReference type="Pfam" id="PF00069">
    <property type="entry name" value="Pkinase"/>
    <property type="match status" value="1"/>
</dbReference>
<dbReference type="PANTHER" id="PTHR24346">
    <property type="entry name" value="MAP/MICROTUBULE AFFINITY-REGULATING KINASE"/>
    <property type="match status" value="1"/>
</dbReference>
<accession>F4R717</accession>
<feature type="compositionally biased region" description="Basic and acidic residues" evidence="3">
    <location>
        <begin position="251"/>
        <end position="267"/>
    </location>
</feature>
<feature type="region of interest" description="Disordered" evidence="3">
    <location>
        <begin position="1"/>
        <end position="33"/>
    </location>
</feature>
<dbReference type="HOGENOM" id="CLU_953396_0_0_1"/>
<dbReference type="GeneID" id="18925557"/>
<evidence type="ECO:0000256" key="3">
    <source>
        <dbReference type="SAM" id="MobiDB-lite"/>
    </source>
</evidence>
<evidence type="ECO:0000259" key="4">
    <source>
        <dbReference type="PROSITE" id="PS50011"/>
    </source>
</evidence>
<dbReference type="KEGG" id="mlr:MELLADRAFT_115284"/>
<dbReference type="EMBL" id="GL883092">
    <property type="protein sequence ID" value="EGG11585.1"/>
    <property type="molecule type" value="Genomic_DNA"/>
</dbReference>
<protein>
    <recommendedName>
        <fullName evidence="4">Protein kinase domain-containing protein</fullName>
    </recommendedName>
</protein>
<dbReference type="PROSITE" id="PS50011">
    <property type="entry name" value="PROTEIN_KINASE_DOM"/>
    <property type="match status" value="1"/>
</dbReference>
<reference evidence="6" key="1">
    <citation type="journal article" date="2011" name="Proc. Natl. Acad. Sci. U.S.A.">
        <title>Obligate biotrophy features unraveled by the genomic analysis of rust fungi.</title>
        <authorList>
            <person name="Duplessis S."/>
            <person name="Cuomo C.A."/>
            <person name="Lin Y.-C."/>
            <person name="Aerts A."/>
            <person name="Tisserant E."/>
            <person name="Veneault-Fourrey C."/>
            <person name="Joly D.L."/>
            <person name="Hacquard S."/>
            <person name="Amselem J."/>
            <person name="Cantarel B.L."/>
            <person name="Chiu R."/>
            <person name="Coutinho P.M."/>
            <person name="Feau N."/>
            <person name="Field M."/>
            <person name="Frey P."/>
            <person name="Gelhaye E."/>
            <person name="Goldberg J."/>
            <person name="Grabherr M.G."/>
            <person name="Kodira C.D."/>
            <person name="Kohler A."/>
            <person name="Kuees U."/>
            <person name="Lindquist E.A."/>
            <person name="Lucas S.M."/>
            <person name="Mago R."/>
            <person name="Mauceli E."/>
            <person name="Morin E."/>
            <person name="Murat C."/>
            <person name="Pangilinan J.L."/>
            <person name="Park R."/>
            <person name="Pearson M."/>
            <person name="Quesneville H."/>
            <person name="Rouhier N."/>
            <person name="Sakthikumar S."/>
            <person name="Salamov A.A."/>
            <person name="Schmutz J."/>
            <person name="Selles B."/>
            <person name="Shapiro H."/>
            <person name="Tanguay P."/>
            <person name="Tuskan G.A."/>
            <person name="Henrissat B."/>
            <person name="Van de Peer Y."/>
            <person name="Rouze P."/>
            <person name="Ellis J.G."/>
            <person name="Dodds P.N."/>
            <person name="Schein J.E."/>
            <person name="Zhong S."/>
            <person name="Hamelin R.C."/>
            <person name="Grigoriev I.V."/>
            <person name="Szabo L.J."/>
            <person name="Martin F."/>
        </authorList>
    </citation>
    <scope>NUCLEOTIDE SEQUENCE [LARGE SCALE GENOMIC DNA]</scope>
    <source>
        <strain evidence="6">98AG31 / pathotype 3-4-7</strain>
    </source>
</reference>
<name>F4R717_MELLP</name>
<feature type="region of interest" description="Disordered" evidence="3">
    <location>
        <begin position="139"/>
        <end position="207"/>
    </location>
</feature>
<feature type="region of interest" description="Disordered" evidence="3">
    <location>
        <begin position="229"/>
        <end position="292"/>
    </location>
</feature>
<dbReference type="GO" id="GO:0035556">
    <property type="term" value="P:intracellular signal transduction"/>
    <property type="evidence" value="ECO:0007669"/>
    <property type="project" value="TreeGrafter"/>
</dbReference>
<keyword evidence="1" id="KW-0547">Nucleotide-binding</keyword>
<dbReference type="eggNOG" id="KOG0586">
    <property type="taxonomic scope" value="Eukaryota"/>
</dbReference>
<evidence type="ECO:0000256" key="2">
    <source>
        <dbReference type="ARBA" id="ARBA00022840"/>
    </source>
</evidence>
<evidence type="ECO:0000313" key="5">
    <source>
        <dbReference type="EMBL" id="EGG11585.1"/>
    </source>
</evidence>
<dbReference type="VEuPathDB" id="FungiDB:MELLADRAFT_115284"/>
<organism evidence="6">
    <name type="scientific">Melampsora larici-populina (strain 98AG31 / pathotype 3-4-7)</name>
    <name type="common">Poplar leaf rust fungus</name>
    <dbReference type="NCBI Taxonomy" id="747676"/>
    <lineage>
        <taxon>Eukaryota</taxon>
        <taxon>Fungi</taxon>
        <taxon>Dikarya</taxon>
        <taxon>Basidiomycota</taxon>
        <taxon>Pucciniomycotina</taxon>
        <taxon>Pucciniomycetes</taxon>
        <taxon>Pucciniales</taxon>
        <taxon>Melampsoraceae</taxon>
        <taxon>Melampsora</taxon>
    </lineage>
</organism>
<dbReference type="PANTHER" id="PTHR24346:SF110">
    <property type="entry name" value="NON-SPECIFIC SERINE_THREONINE PROTEIN KINASE"/>
    <property type="match status" value="1"/>
</dbReference>
<sequence length="292" mass="32191">MAFRDDSDESSSSDEVMPTAAGSLAYTPPEQLRSGAPLTDPSLDIWALGCVLYALLEGNLPFQDDFEPRLRLKIMNGQYRLPYLLSSSCPPGMSPADVQERKDVADLLKGCLAVDQNARWTMEQIVNCGWINSDVQAPLPASHSPSIKDTDSSPRHNPDDPEAFTRSFGITLDSHFNGDHTPKPGVTQPSLRSPLGLHHPTRVHPQHSLLSSPWDPLFDLRDLLAHVSSNATPGNESRLPPGDLPSPTSMQERRSRSITRETKDQQRRTSATNSVSPSSRSHSRGVRARFMH</sequence>
<feature type="compositionally biased region" description="Basic and acidic residues" evidence="3">
    <location>
        <begin position="146"/>
        <end position="159"/>
    </location>
</feature>
<dbReference type="OrthoDB" id="4062651at2759"/>
<feature type="compositionally biased region" description="Acidic residues" evidence="3">
    <location>
        <begin position="1"/>
        <end position="12"/>
    </location>
</feature>
<dbReference type="GO" id="GO:0005737">
    <property type="term" value="C:cytoplasm"/>
    <property type="evidence" value="ECO:0007669"/>
    <property type="project" value="TreeGrafter"/>
</dbReference>
<dbReference type="Gene3D" id="1.10.510.10">
    <property type="entry name" value="Transferase(Phosphotransferase) domain 1"/>
    <property type="match status" value="1"/>
</dbReference>
<dbReference type="AlphaFoldDB" id="F4R717"/>
<dbReference type="SUPFAM" id="SSF56112">
    <property type="entry name" value="Protein kinase-like (PK-like)"/>
    <property type="match status" value="1"/>
</dbReference>
<keyword evidence="2" id="KW-0067">ATP-binding</keyword>
<dbReference type="GO" id="GO:0005524">
    <property type="term" value="F:ATP binding"/>
    <property type="evidence" value="ECO:0007669"/>
    <property type="project" value="UniProtKB-KW"/>
</dbReference>
<evidence type="ECO:0000256" key="1">
    <source>
        <dbReference type="ARBA" id="ARBA00022741"/>
    </source>
</evidence>
<gene>
    <name evidence="5" type="ORF">MELLADRAFT_115284</name>
</gene>
<proteinExistence type="predicted"/>
<keyword evidence="6" id="KW-1185">Reference proteome</keyword>
<dbReference type="InterPro" id="IPR000719">
    <property type="entry name" value="Prot_kinase_dom"/>
</dbReference>
<dbReference type="InterPro" id="IPR011009">
    <property type="entry name" value="Kinase-like_dom_sf"/>
</dbReference>
<dbReference type="Proteomes" id="UP000001072">
    <property type="component" value="Unassembled WGS sequence"/>
</dbReference>
<dbReference type="GO" id="GO:0004674">
    <property type="term" value="F:protein serine/threonine kinase activity"/>
    <property type="evidence" value="ECO:0007669"/>
    <property type="project" value="TreeGrafter"/>
</dbReference>
<dbReference type="RefSeq" id="XP_007405220.1">
    <property type="nucleotide sequence ID" value="XM_007405158.1"/>
</dbReference>
<dbReference type="InParanoid" id="F4R717"/>
<evidence type="ECO:0000313" key="6">
    <source>
        <dbReference type="Proteomes" id="UP000001072"/>
    </source>
</evidence>
<feature type="domain" description="Protein kinase" evidence="4">
    <location>
        <begin position="1"/>
        <end position="131"/>
    </location>
</feature>